<feature type="region of interest" description="Disordered" evidence="1">
    <location>
        <begin position="536"/>
        <end position="652"/>
    </location>
</feature>
<feature type="region of interest" description="Disordered" evidence="1">
    <location>
        <begin position="423"/>
        <end position="448"/>
    </location>
</feature>
<protein>
    <recommendedName>
        <fullName evidence="2">PDZ domain-containing protein</fullName>
    </recommendedName>
</protein>
<reference evidence="3" key="1">
    <citation type="submission" date="2021-01" db="EMBL/GenBank/DDBJ databases">
        <authorList>
            <person name="Corre E."/>
            <person name="Pelletier E."/>
            <person name="Niang G."/>
            <person name="Scheremetjew M."/>
            <person name="Finn R."/>
            <person name="Kale V."/>
            <person name="Holt S."/>
            <person name="Cochrane G."/>
            <person name="Meng A."/>
            <person name="Brown T."/>
            <person name="Cohen L."/>
        </authorList>
    </citation>
    <scope>NUCLEOTIDE SEQUENCE</scope>
</reference>
<feature type="region of interest" description="Disordered" evidence="1">
    <location>
        <begin position="488"/>
        <end position="513"/>
    </location>
</feature>
<dbReference type="AlphaFoldDB" id="A0A7S0ZQH4"/>
<feature type="compositionally biased region" description="Low complexity" evidence="1">
    <location>
        <begin position="18"/>
        <end position="30"/>
    </location>
</feature>
<feature type="compositionally biased region" description="Acidic residues" evidence="1">
    <location>
        <begin position="439"/>
        <end position="448"/>
    </location>
</feature>
<organism evidence="3">
    <name type="scientific">Noctiluca scintillans</name>
    <name type="common">Sea sparkle</name>
    <name type="synonym">Red tide dinoflagellate</name>
    <dbReference type="NCBI Taxonomy" id="2966"/>
    <lineage>
        <taxon>Eukaryota</taxon>
        <taxon>Sar</taxon>
        <taxon>Alveolata</taxon>
        <taxon>Dinophyceae</taxon>
        <taxon>Noctilucales</taxon>
        <taxon>Noctilucaceae</taxon>
        <taxon>Noctiluca</taxon>
    </lineage>
</organism>
<feature type="compositionally biased region" description="Acidic residues" evidence="1">
    <location>
        <begin position="640"/>
        <end position="649"/>
    </location>
</feature>
<accession>A0A7S0ZQH4</accession>
<gene>
    <name evidence="3" type="ORF">NSCI0253_LOCUS3549</name>
</gene>
<feature type="region of interest" description="Disordered" evidence="1">
    <location>
        <begin position="1"/>
        <end position="63"/>
    </location>
</feature>
<evidence type="ECO:0000256" key="1">
    <source>
        <dbReference type="SAM" id="MobiDB-lite"/>
    </source>
</evidence>
<evidence type="ECO:0000259" key="2">
    <source>
        <dbReference type="PROSITE" id="PS50106"/>
    </source>
</evidence>
<dbReference type="InterPro" id="IPR001478">
    <property type="entry name" value="PDZ"/>
</dbReference>
<name>A0A7S0ZQH4_NOCSC</name>
<evidence type="ECO:0000313" key="3">
    <source>
        <dbReference type="EMBL" id="CAD8829203.1"/>
    </source>
</evidence>
<dbReference type="EMBL" id="HBFQ01005047">
    <property type="protein sequence ID" value="CAD8829203.1"/>
    <property type="molecule type" value="Transcribed_RNA"/>
</dbReference>
<feature type="compositionally biased region" description="Basic and acidic residues" evidence="1">
    <location>
        <begin position="587"/>
        <end position="614"/>
    </location>
</feature>
<sequence length="763" mass="84172">MRSLHEPDTRPARFRAKSSTTETTGVTTSSRPRQNQSEALPADIGMSAMKHNSWHSSPANDTSTRLDRAELRIAALEAASTTTNGQLEVLASELKTLAAGKEDPARHTDVAEMKWMVTSLAASLRHEIEQKLDKAVNDTTALMAELSSERDRRDAPKFDVEKKPECRVQTKEPTPGSILDLPTELPFVSCGSQPWSGEAVNSLQKEINQVRDSAMTEIEGTRRRTVEMEKRLDIGRDEWKQSVQELETRLREQVDSLSRRFNDVCELPPRRWVVRIDRSQSAPLGLDLTDDLEIVLVKPEGLVQDWNSANTPEAALLMGDRIVSVNGKTNVNGSRATIEELKTAQVLEIEVHRDRRFSLPLCPECQSSRLSSPQASMEVPSVVPKSEHPKGVGLVQRGGVVAADRGDAAALCREVPRGAAEGRTRPWCQFDPPSAQEPSSEEEVATQDEELRSAGAMSLDSCIDKQLRRVEFVQRALGKPALAVQQRRDLADSRGDIPAPVPVVDESSIVPPSPSFRKRLEAQLLRVEFLHKIIGGGKPSQMTFEPASDTDGLERHTEGGLPGVSRRGQELESNGTKASKALTPADSHTERKDRSLSFEKSSENNSDKKDEKRVQFLPAALGGKMVASNRPSPPVRCDEDPPTEAEDGPNDAVNEHVRRVKFLQMALTTHPQLRQFTGEGRRGSLKNAPPMVETRQSVADILDGREEQQKFLVQFLQTVLTPGPIKKQVSDDEPLCLKRGSRKQTPFAGVGVVVEGAQNDARR</sequence>
<feature type="compositionally biased region" description="Basic and acidic residues" evidence="1">
    <location>
        <begin position="1"/>
        <end position="11"/>
    </location>
</feature>
<feature type="domain" description="PDZ" evidence="2">
    <location>
        <begin position="273"/>
        <end position="355"/>
    </location>
</feature>
<dbReference type="PROSITE" id="PS50106">
    <property type="entry name" value="PDZ"/>
    <property type="match status" value="1"/>
</dbReference>
<feature type="compositionally biased region" description="Polar residues" evidence="1">
    <location>
        <begin position="54"/>
        <end position="63"/>
    </location>
</feature>
<proteinExistence type="predicted"/>